<dbReference type="KEGG" id="bsed:DN745_17340"/>
<accession>A0A2Z4FQQ6</accession>
<dbReference type="EMBL" id="CP030032">
    <property type="protein sequence ID" value="AWV90994.1"/>
    <property type="molecule type" value="Genomic_DNA"/>
</dbReference>
<keyword evidence="2" id="KW-1185">Reference proteome</keyword>
<dbReference type="Proteomes" id="UP000249799">
    <property type="component" value="Chromosome"/>
</dbReference>
<sequence>MSLDLSGQGFVAVLIVDDQVAGHAHTKKSEANINYVLAVAVGIFAADVADGDVDIERVIGLGEQRGVIDLEVELAALRAVGAG</sequence>
<gene>
    <name evidence="1" type="ORF">DN745_17340</name>
</gene>
<protein>
    <submittedName>
        <fullName evidence="1">Uncharacterized protein</fullName>
    </submittedName>
</protein>
<reference evidence="1 2" key="1">
    <citation type="submission" date="2018-06" db="EMBL/GenBank/DDBJ databases">
        <title>Lujinxingia sediminis gen. nov. sp. nov., a new facultative anaerobic member of the class Deltaproteobacteria, and proposal of Lujinxingaceae fam. nov.</title>
        <authorList>
            <person name="Guo L.-Y."/>
            <person name="Li C.-M."/>
            <person name="Wang S."/>
            <person name="Du Z.-J."/>
        </authorList>
    </citation>
    <scope>NUCLEOTIDE SEQUENCE [LARGE SCALE GENOMIC DNA]</scope>
    <source>
        <strain evidence="1 2">FA350</strain>
    </source>
</reference>
<evidence type="ECO:0000313" key="1">
    <source>
        <dbReference type="EMBL" id="AWV90994.1"/>
    </source>
</evidence>
<dbReference type="AlphaFoldDB" id="A0A2Z4FQQ6"/>
<organism evidence="1 2">
    <name type="scientific">Bradymonas sediminis</name>
    <dbReference type="NCBI Taxonomy" id="1548548"/>
    <lineage>
        <taxon>Bacteria</taxon>
        <taxon>Deltaproteobacteria</taxon>
        <taxon>Bradymonadales</taxon>
        <taxon>Bradymonadaceae</taxon>
        <taxon>Bradymonas</taxon>
    </lineage>
</organism>
<name>A0A2Z4FQQ6_9DELT</name>
<evidence type="ECO:0000313" key="2">
    <source>
        <dbReference type="Proteomes" id="UP000249799"/>
    </source>
</evidence>
<proteinExistence type="predicted"/>